<evidence type="ECO:0000313" key="9">
    <source>
        <dbReference type="Proteomes" id="UP000230605"/>
    </source>
</evidence>
<dbReference type="InterPro" id="IPR036318">
    <property type="entry name" value="FAD-bd_PCMH-like_sf"/>
</dbReference>
<evidence type="ECO:0000313" key="10">
    <source>
        <dbReference type="Proteomes" id="UP001302367"/>
    </source>
</evidence>
<name>A0A2G5HLZ0_CERBT</name>
<dbReference type="EMBL" id="CP134187">
    <property type="protein sequence ID" value="WPB01145.1"/>
    <property type="molecule type" value="Genomic_DNA"/>
</dbReference>
<dbReference type="EMBL" id="LKMD01000105">
    <property type="protein sequence ID" value="PIA93569.1"/>
    <property type="molecule type" value="Genomic_DNA"/>
</dbReference>
<dbReference type="Gene3D" id="3.40.462.20">
    <property type="match status" value="1"/>
</dbReference>
<organism evidence="7 9">
    <name type="scientific">Cercospora beticola</name>
    <name type="common">Sugarbeet leaf spot fungus</name>
    <dbReference type="NCBI Taxonomy" id="122368"/>
    <lineage>
        <taxon>Eukaryota</taxon>
        <taxon>Fungi</taxon>
        <taxon>Dikarya</taxon>
        <taxon>Ascomycota</taxon>
        <taxon>Pezizomycotina</taxon>
        <taxon>Dothideomycetes</taxon>
        <taxon>Dothideomycetidae</taxon>
        <taxon>Mycosphaerellales</taxon>
        <taxon>Mycosphaerellaceae</taxon>
        <taxon>Cercospora</taxon>
    </lineage>
</organism>
<accession>A0A2G5HLZ0</accession>
<keyword evidence="4" id="KW-0274">FAD</keyword>
<dbReference type="Gene3D" id="3.30.465.10">
    <property type="match status" value="1"/>
</dbReference>
<reference evidence="7 9" key="1">
    <citation type="submission" date="2015-10" db="EMBL/GenBank/DDBJ databases">
        <title>The cercosporin biosynthetic gene cluster was horizontally transferred to several fungal lineages and shown to be expanded in Cercospora beticola based on microsynteny with recipient genomes.</title>
        <authorList>
            <person name="De Jonge R."/>
            <person name="Ebert M.K."/>
            <person name="Suttle J.C."/>
            <person name="Jurick Ii W.M."/>
            <person name="Secor G.A."/>
            <person name="Thomma B.P."/>
            <person name="Van De Peer Y."/>
            <person name="Bolton M.D."/>
        </authorList>
    </citation>
    <scope>NUCLEOTIDE SEQUENCE [LARGE SCALE GENOMIC DNA]</scope>
    <source>
        <strain evidence="7 9">09-40</strain>
    </source>
</reference>
<keyword evidence="3" id="KW-0285">Flavoprotein</keyword>
<dbReference type="PANTHER" id="PTHR42973:SF9">
    <property type="entry name" value="FAD-BINDING PCMH-TYPE DOMAIN-CONTAINING PROTEIN-RELATED"/>
    <property type="match status" value="1"/>
</dbReference>
<dbReference type="InterPro" id="IPR016164">
    <property type="entry name" value="FAD-linked_Oxase-like_C"/>
</dbReference>
<dbReference type="PANTHER" id="PTHR42973">
    <property type="entry name" value="BINDING OXIDOREDUCTASE, PUTATIVE (AFU_ORTHOLOGUE AFUA_1G17690)-RELATED"/>
    <property type="match status" value="1"/>
</dbReference>
<keyword evidence="5" id="KW-0560">Oxidoreductase</keyword>
<dbReference type="InterPro" id="IPR016166">
    <property type="entry name" value="FAD-bd_PCMH"/>
</dbReference>
<dbReference type="InterPro" id="IPR006094">
    <property type="entry name" value="Oxid_FAD_bind_N"/>
</dbReference>
<evidence type="ECO:0000256" key="3">
    <source>
        <dbReference type="ARBA" id="ARBA00022630"/>
    </source>
</evidence>
<evidence type="ECO:0000313" key="7">
    <source>
        <dbReference type="EMBL" id="PIA93569.1"/>
    </source>
</evidence>
<dbReference type="InterPro" id="IPR016169">
    <property type="entry name" value="FAD-bd_PCMH_sub2"/>
</dbReference>
<dbReference type="GO" id="GO:0071949">
    <property type="term" value="F:FAD binding"/>
    <property type="evidence" value="ECO:0007669"/>
    <property type="project" value="InterPro"/>
</dbReference>
<comment type="cofactor">
    <cofactor evidence="1">
        <name>FAD</name>
        <dbReference type="ChEBI" id="CHEBI:57692"/>
    </cofactor>
</comment>
<evidence type="ECO:0000256" key="2">
    <source>
        <dbReference type="ARBA" id="ARBA00005466"/>
    </source>
</evidence>
<feature type="domain" description="FAD-binding PCMH-type" evidence="6">
    <location>
        <begin position="34"/>
        <end position="207"/>
    </location>
</feature>
<evidence type="ECO:0000256" key="1">
    <source>
        <dbReference type="ARBA" id="ARBA00001974"/>
    </source>
</evidence>
<sequence>MDIASILASRLSTSARVGTPGSENFAESDLRYTQYGRPSYSVSVMPASEEDVVQTVKFCHERGISFAARSGHHCVTTSMRHLCDGILIDMRALSKIELNDAKDQASCQGGLITEDLVAFLHHHHREVTIGSCPTTGVIGVAFGAGLGRLQGKYGYLHDNLISCRLVLADGSVVTASEASHRDLFWAVRGAGHNFGICLEATFRVYEQANNGIHYSWDLEYRLEHCDDVFSTINDVHANMPADLAIFVVWRRESPKTGLKHLILVNLVWSGPEEGAASWIEQFEKIGPAYHSGKVTTTWPNLPWETYGGMNKMLSRPEKWELLPYKMMSAVNVKAFDLGTTRAFFESVKAMNKGWDGKGWFGAMFECLPNQQTRALPNDATAFPWRGTDHFLMMTATPRSLDDRDEFEAHLDEWKAKFVNVSGYGRLCQYVNYGSTTVTVQDPPEAMYGYEPWRLEKLRTLKRQYDPGNVFRWYQPFV</sequence>
<evidence type="ECO:0000313" key="8">
    <source>
        <dbReference type="EMBL" id="WPB01145.1"/>
    </source>
</evidence>
<dbReference type="InterPro" id="IPR012951">
    <property type="entry name" value="BBE"/>
</dbReference>
<gene>
    <name evidence="7" type="ORF">CB0940_03943</name>
    <name evidence="8" type="ORF">RHO25_005766</name>
</gene>
<dbReference type="InterPro" id="IPR050416">
    <property type="entry name" value="FAD-linked_Oxidoreductase"/>
</dbReference>
<dbReference type="Proteomes" id="UP000230605">
    <property type="component" value="Chromosome 4"/>
</dbReference>
<dbReference type="Pfam" id="PF08031">
    <property type="entry name" value="BBE"/>
    <property type="match status" value="1"/>
</dbReference>
<dbReference type="GO" id="GO:0016491">
    <property type="term" value="F:oxidoreductase activity"/>
    <property type="evidence" value="ECO:0007669"/>
    <property type="project" value="UniProtKB-KW"/>
</dbReference>
<protein>
    <submittedName>
        <fullName evidence="7">6-hydroxy-D-nicotine oxidase</fullName>
    </submittedName>
</protein>
<dbReference type="Pfam" id="PF01565">
    <property type="entry name" value="FAD_binding_4"/>
    <property type="match status" value="1"/>
</dbReference>
<dbReference type="Proteomes" id="UP001302367">
    <property type="component" value="Chromosome 4"/>
</dbReference>
<reference evidence="8 10" key="2">
    <citation type="submission" date="2023-09" db="EMBL/GenBank/DDBJ databases">
        <title>Complete-Gapless Cercospora beticola genome.</title>
        <authorList>
            <person name="Wyatt N.A."/>
            <person name="Spanner R.E."/>
            <person name="Bolton M.D."/>
        </authorList>
    </citation>
    <scope>NUCLEOTIDE SEQUENCE [LARGE SCALE GENOMIC DNA]</scope>
    <source>
        <strain evidence="8">Cb09-40</strain>
    </source>
</reference>
<proteinExistence type="inferred from homology"/>
<evidence type="ECO:0000259" key="6">
    <source>
        <dbReference type="PROSITE" id="PS51387"/>
    </source>
</evidence>
<dbReference type="PROSITE" id="PS51387">
    <property type="entry name" value="FAD_PCMH"/>
    <property type="match status" value="1"/>
</dbReference>
<comment type="similarity">
    <text evidence="2">Belongs to the oxygen-dependent FAD-linked oxidoreductase family.</text>
</comment>
<dbReference type="SUPFAM" id="SSF56176">
    <property type="entry name" value="FAD-binding/transporter-associated domain-like"/>
    <property type="match status" value="1"/>
</dbReference>
<evidence type="ECO:0000256" key="5">
    <source>
        <dbReference type="ARBA" id="ARBA00023002"/>
    </source>
</evidence>
<dbReference type="OrthoDB" id="9996127at2759"/>
<dbReference type="SUPFAM" id="SSF55103">
    <property type="entry name" value="FAD-linked oxidases, C-terminal domain"/>
    <property type="match status" value="1"/>
</dbReference>
<keyword evidence="10" id="KW-1185">Reference proteome</keyword>
<evidence type="ECO:0000256" key="4">
    <source>
        <dbReference type="ARBA" id="ARBA00022827"/>
    </source>
</evidence>
<dbReference type="AlphaFoldDB" id="A0A2G5HLZ0"/>